<evidence type="ECO:0000256" key="1">
    <source>
        <dbReference type="SAM" id="MobiDB-lite"/>
    </source>
</evidence>
<evidence type="ECO:0000313" key="3">
    <source>
        <dbReference type="Proteomes" id="UP000006591"/>
    </source>
</evidence>
<feature type="region of interest" description="Disordered" evidence="1">
    <location>
        <begin position="48"/>
        <end position="68"/>
    </location>
</feature>
<keyword evidence="3" id="KW-1185">Reference proteome</keyword>
<proteinExistence type="predicted"/>
<evidence type="ECO:0000313" key="2">
    <source>
        <dbReference type="EnsemblPlants" id="ONIVA09G01920.1"/>
    </source>
</evidence>
<name>A0A0E0IGN2_ORYNI</name>
<dbReference type="Proteomes" id="UP000006591">
    <property type="component" value="Chromosome 9"/>
</dbReference>
<dbReference type="HOGENOM" id="CLU_2798359_0_0_1"/>
<reference evidence="2" key="2">
    <citation type="submission" date="2018-04" db="EMBL/GenBank/DDBJ databases">
        <title>OnivRS2 (Oryza nivara Reference Sequence Version 2).</title>
        <authorList>
            <person name="Zhang J."/>
            <person name="Kudrna D."/>
            <person name="Lee S."/>
            <person name="Talag J."/>
            <person name="Rajasekar S."/>
            <person name="Welchert J."/>
            <person name="Hsing Y.-I."/>
            <person name="Wing R.A."/>
        </authorList>
    </citation>
    <scope>NUCLEOTIDE SEQUENCE [LARGE SCALE GENOMIC DNA]</scope>
    <source>
        <strain evidence="2">SL10</strain>
    </source>
</reference>
<dbReference type="Gramene" id="ONIVA09G01920.1">
    <property type="protein sequence ID" value="ONIVA09G01920.1"/>
    <property type="gene ID" value="ONIVA09G01920"/>
</dbReference>
<dbReference type="EnsemblPlants" id="ONIVA09G01920.1">
    <property type="protein sequence ID" value="ONIVA09G01920.1"/>
    <property type="gene ID" value="ONIVA09G01920"/>
</dbReference>
<protein>
    <submittedName>
        <fullName evidence="2">Uncharacterized protein</fullName>
    </submittedName>
</protein>
<accession>A0A0E0IGN2</accession>
<sequence>MAPRIILLSTTVWRYRRHVDAGGSMVDPVTGQLRATAEAAADQAVAVASSNTEGHGGAVANTSMTLRR</sequence>
<organism evidence="2">
    <name type="scientific">Oryza nivara</name>
    <name type="common">Indian wild rice</name>
    <name type="synonym">Oryza sativa f. spontanea</name>
    <dbReference type="NCBI Taxonomy" id="4536"/>
    <lineage>
        <taxon>Eukaryota</taxon>
        <taxon>Viridiplantae</taxon>
        <taxon>Streptophyta</taxon>
        <taxon>Embryophyta</taxon>
        <taxon>Tracheophyta</taxon>
        <taxon>Spermatophyta</taxon>
        <taxon>Magnoliopsida</taxon>
        <taxon>Liliopsida</taxon>
        <taxon>Poales</taxon>
        <taxon>Poaceae</taxon>
        <taxon>BOP clade</taxon>
        <taxon>Oryzoideae</taxon>
        <taxon>Oryzeae</taxon>
        <taxon>Oryzinae</taxon>
        <taxon>Oryza</taxon>
    </lineage>
</organism>
<reference evidence="2" key="1">
    <citation type="submission" date="2015-04" db="UniProtKB">
        <authorList>
            <consortium name="EnsemblPlants"/>
        </authorList>
    </citation>
    <scope>IDENTIFICATION</scope>
    <source>
        <strain evidence="2">SL10</strain>
    </source>
</reference>
<dbReference type="AlphaFoldDB" id="A0A0E0IGN2"/>